<accession>Q8TVX1</accession>
<dbReference type="Proteomes" id="UP000001826">
    <property type="component" value="Chromosome"/>
</dbReference>
<reference evidence="1 2" key="1">
    <citation type="journal article" date="2002" name="Proc. Natl. Acad. Sci. U.S.A.">
        <title>The complete genome of hyperthermophile Methanopyrus kandleri AV19 and monophyly of archaeal methanogens.</title>
        <authorList>
            <person name="Slesarev A.I."/>
            <person name="Mezhevaya K.V."/>
            <person name="Makarova K.S."/>
            <person name="Polushin N.N."/>
            <person name="Shcherbinina O.V."/>
            <person name="Shakhova V.V."/>
            <person name="Belova G.I."/>
            <person name="Aravind L."/>
            <person name="Natale D.A."/>
            <person name="Rogozin I.B."/>
            <person name="Tatusov R.L."/>
            <person name="Wolf Y.I."/>
            <person name="Stetter K.O."/>
            <person name="Malykh A.G."/>
            <person name="Koonin E.V."/>
            <person name="Kozyavkin S.A."/>
        </authorList>
    </citation>
    <scope>NUCLEOTIDE SEQUENCE [LARGE SCALE GENOMIC DNA]</scope>
    <source>
        <strain evidence="2">AV19 / DSM 6324 / JCM 9639 / NBRC 100938</strain>
    </source>
</reference>
<dbReference type="EMBL" id="AE009439">
    <property type="protein sequence ID" value="AAM02480.1"/>
    <property type="molecule type" value="Genomic_DNA"/>
</dbReference>
<dbReference type="EnsemblBacteria" id="AAM02480">
    <property type="protein sequence ID" value="AAM02480"/>
    <property type="gene ID" value="MK1267"/>
</dbReference>
<proteinExistence type="predicted"/>
<dbReference type="InParanoid" id="Q8TVX1"/>
<dbReference type="AlphaFoldDB" id="Q8TVX1"/>
<gene>
    <name evidence="1" type="ordered locus">MK1267</name>
</gene>
<evidence type="ECO:0000313" key="2">
    <source>
        <dbReference type="Proteomes" id="UP000001826"/>
    </source>
</evidence>
<dbReference type="HOGENOM" id="CLU_631081_0_0_2"/>
<dbReference type="RefSeq" id="WP_011019635.1">
    <property type="nucleotide sequence ID" value="NC_003551.1"/>
</dbReference>
<organism evidence="1 2">
    <name type="scientific">Methanopyrus kandleri (strain AV19 / DSM 6324 / JCM 9639 / NBRC 100938)</name>
    <dbReference type="NCBI Taxonomy" id="190192"/>
    <lineage>
        <taxon>Archaea</taxon>
        <taxon>Methanobacteriati</taxon>
        <taxon>Methanobacteriota</taxon>
        <taxon>Methanomada group</taxon>
        <taxon>Methanopyri</taxon>
        <taxon>Methanopyrales</taxon>
        <taxon>Methanopyraceae</taxon>
        <taxon>Methanopyrus</taxon>
    </lineage>
</organism>
<name>Q8TVX1_METKA</name>
<keyword evidence="2" id="KW-1185">Reference proteome</keyword>
<dbReference type="GeneID" id="1477862"/>
<sequence length="441" mass="50006">MPECVPLSPTDRFYDKVKSYVRHRMSDLGLRIGDAALYDTKYGPLSPLPIFMDGWWRGSWIRERRLWDGKLDKPWLLTVSVLAELFDSNPEEIAGIPSIEIEPGASKLGYMLRKMIKTGEESLKEKREYGHLSDYILWALEVIEVITRRIRDLVLDKPSLETALNFWVIGAVLSSRNVSKVTVISDSVDLEIPKSSVEIPLPYGINIQGSSSITSTLYVIAHAMVHRGIDEDQLLEHFNIQTVCALWIEENMHKKMIKKGLEELKHGFEKLLKKSKWELELEDLGIDDPEAFFHEVSKKLAEIVTNVSTAFETIQDKPEEIARNLLSVDEEIRLGDEVIPPEEYDPKWRQSQRVKQHVKGTLESIDTEKLAEDALKTVGRLVGGSKGEEMAETAAKLATEVVKRGLDMVSESSGNRKERSVLGELIEAVVKEVMDGARKRK</sequence>
<protein>
    <submittedName>
        <fullName evidence="1">Uncharacterized protein specific for M.kandleri, MK-37 family</fullName>
    </submittedName>
</protein>
<dbReference type="KEGG" id="mka:MK1267"/>
<dbReference type="PaxDb" id="190192-MK1267"/>
<evidence type="ECO:0000313" key="1">
    <source>
        <dbReference type="EMBL" id="AAM02480.1"/>
    </source>
</evidence>